<reference evidence="2" key="1">
    <citation type="journal article" date="2020" name="mSystems">
        <title>Genome- and Community-Level Interaction Insights into Carbon Utilization and Element Cycling Functions of Hydrothermarchaeota in Hydrothermal Sediment.</title>
        <authorList>
            <person name="Zhou Z."/>
            <person name="Liu Y."/>
            <person name="Xu W."/>
            <person name="Pan J."/>
            <person name="Luo Z.H."/>
            <person name="Li M."/>
        </authorList>
    </citation>
    <scope>NUCLEOTIDE SEQUENCE [LARGE SCALE GENOMIC DNA]</scope>
    <source>
        <strain evidence="2">SpSt-605</strain>
    </source>
</reference>
<protein>
    <submittedName>
        <fullName evidence="2">Nucleotidyltransferase domain-containing protein</fullName>
    </submittedName>
</protein>
<dbReference type="CDD" id="cd05403">
    <property type="entry name" value="NT_KNTase_like"/>
    <property type="match status" value="1"/>
</dbReference>
<sequence length="117" mass="13390">MIVAKKGLGEARRRELEAKLPHIVAEIKKLKPLKIILFGSLARGEVRGESDIDLLAIVEDLPERFLERFDLISENLDLPSEVDLLLYTPEEIERMQGVNPFIKRALREGKVLYAREP</sequence>
<name>A0A832GP03_9BACT</name>
<gene>
    <name evidence="2" type="ORF">ENT73_00615</name>
</gene>
<evidence type="ECO:0000259" key="1">
    <source>
        <dbReference type="Pfam" id="PF01909"/>
    </source>
</evidence>
<dbReference type="SUPFAM" id="SSF81301">
    <property type="entry name" value="Nucleotidyltransferase"/>
    <property type="match status" value="1"/>
</dbReference>
<dbReference type="EMBL" id="DSZU01000014">
    <property type="protein sequence ID" value="HGV54575.1"/>
    <property type="molecule type" value="Genomic_DNA"/>
</dbReference>
<dbReference type="Pfam" id="PF01909">
    <property type="entry name" value="NTP_transf_2"/>
    <property type="match status" value="1"/>
</dbReference>
<evidence type="ECO:0000313" key="2">
    <source>
        <dbReference type="EMBL" id="HGV54575.1"/>
    </source>
</evidence>
<dbReference type="GO" id="GO:0016779">
    <property type="term" value="F:nucleotidyltransferase activity"/>
    <property type="evidence" value="ECO:0007669"/>
    <property type="project" value="InterPro"/>
</dbReference>
<comment type="caution">
    <text evidence="2">The sequence shown here is derived from an EMBL/GenBank/DDBJ whole genome shotgun (WGS) entry which is preliminary data.</text>
</comment>
<dbReference type="InterPro" id="IPR043519">
    <property type="entry name" value="NT_sf"/>
</dbReference>
<organism evidence="2">
    <name type="scientific">Caldimicrobium thiodismutans</name>
    <dbReference type="NCBI Taxonomy" id="1653476"/>
    <lineage>
        <taxon>Bacteria</taxon>
        <taxon>Pseudomonadati</taxon>
        <taxon>Thermodesulfobacteriota</taxon>
        <taxon>Thermodesulfobacteria</taxon>
        <taxon>Thermodesulfobacteriales</taxon>
        <taxon>Thermodesulfobacteriaceae</taxon>
        <taxon>Caldimicrobium</taxon>
    </lineage>
</organism>
<dbReference type="AlphaFoldDB" id="A0A832GP03"/>
<proteinExistence type="predicted"/>
<dbReference type="PANTHER" id="PTHR43449:SF1">
    <property type="entry name" value="POLYMERASE BETA NUCLEOTIDYLTRANSFERASE DOMAIN-CONTAINING PROTEIN"/>
    <property type="match status" value="1"/>
</dbReference>
<dbReference type="Gene3D" id="3.30.460.10">
    <property type="entry name" value="Beta Polymerase, domain 2"/>
    <property type="match status" value="1"/>
</dbReference>
<feature type="domain" description="Polymerase nucleotidyl transferase" evidence="1">
    <location>
        <begin position="26"/>
        <end position="111"/>
    </location>
</feature>
<accession>A0A832GP03</accession>
<dbReference type="PANTHER" id="PTHR43449">
    <property type="entry name" value="NUCLEOTIDYLTRANSFERASE"/>
    <property type="match status" value="1"/>
</dbReference>
<dbReference type="InterPro" id="IPR002934">
    <property type="entry name" value="Polymerase_NTP_transf_dom"/>
</dbReference>
<keyword evidence="2" id="KW-0808">Transferase</keyword>